<dbReference type="InterPro" id="IPR020807">
    <property type="entry name" value="PKS_DH"/>
</dbReference>
<evidence type="ECO:0000256" key="8">
    <source>
        <dbReference type="PROSITE-ProRule" id="PRU01363"/>
    </source>
</evidence>
<feature type="region of interest" description="C-terminal hotdog fold" evidence="8">
    <location>
        <begin position="1068"/>
        <end position="1219"/>
    </location>
</feature>
<evidence type="ECO:0000259" key="10">
    <source>
        <dbReference type="PROSITE" id="PS50075"/>
    </source>
</evidence>
<dbReference type="GO" id="GO:0044550">
    <property type="term" value="P:secondary metabolite biosynthetic process"/>
    <property type="evidence" value="ECO:0007669"/>
    <property type="project" value="TreeGrafter"/>
</dbReference>
<keyword evidence="1" id="KW-0596">Phosphopantetheine</keyword>
<dbReference type="PROSITE" id="PS00606">
    <property type="entry name" value="KS3_1"/>
    <property type="match status" value="1"/>
</dbReference>
<dbReference type="InterPro" id="IPR045851">
    <property type="entry name" value="AMP-bd_C_sf"/>
</dbReference>
<dbReference type="SUPFAM" id="SSF47336">
    <property type="entry name" value="ACP-like"/>
    <property type="match status" value="2"/>
</dbReference>
<dbReference type="InterPro" id="IPR023213">
    <property type="entry name" value="CAT-like_dom_sf"/>
</dbReference>
<dbReference type="Pfam" id="PF02801">
    <property type="entry name" value="Ketoacyl-synt_C"/>
    <property type="match status" value="1"/>
</dbReference>
<evidence type="ECO:0000256" key="7">
    <source>
        <dbReference type="ARBA" id="ARBA00029443"/>
    </source>
</evidence>
<evidence type="ECO:0000256" key="3">
    <source>
        <dbReference type="ARBA" id="ARBA00022598"/>
    </source>
</evidence>
<dbReference type="Pfam" id="PF00550">
    <property type="entry name" value="PP-binding"/>
    <property type="match status" value="2"/>
</dbReference>
<keyword evidence="2" id="KW-0597">Phosphoprotein</keyword>
<keyword evidence="3" id="KW-0436">Ligase</keyword>
<keyword evidence="14" id="KW-1185">Reference proteome</keyword>
<dbReference type="InterPro" id="IPR010071">
    <property type="entry name" value="AA_adenyl_dom"/>
</dbReference>
<dbReference type="GO" id="GO:0004312">
    <property type="term" value="F:fatty acid synthase activity"/>
    <property type="evidence" value="ECO:0007669"/>
    <property type="project" value="TreeGrafter"/>
</dbReference>
<feature type="region of interest" description="N-terminal hotdog fold" evidence="8">
    <location>
        <begin position="919"/>
        <end position="1049"/>
    </location>
</feature>
<dbReference type="PROSITE" id="PS50075">
    <property type="entry name" value="CARRIER"/>
    <property type="match status" value="2"/>
</dbReference>
<dbReference type="PANTHER" id="PTHR43775">
    <property type="entry name" value="FATTY ACID SYNTHASE"/>
    <property type="match status" value="1"/>
</dbReference>
<dbReference type="Pfam" id="PF21089">
    <property type="entry name" value="PKS_DH_N"/>
    <property type="match status" value="1"/>
</dbReference>
<dbReference type="PROSITE" id="PS52019">
    <property type="entry name" value="PKS_MFAS_DH"/>
    <property type="match status" value="1"/>
</dbReference>
<dbReference type="FunFam" id="3.40.366.10:FF:000002">
    <property type="entry name" value="Probable polyketide synthase 2"/>
    <property type="match status" value="1"/>
</dbReference>
<protein>
    <submittedName>
        <fullName evidence="13">Uncharacterized protein</fullName>
    </submittedName>
</protein>
<dbReference type="Gene3D" id="3.10.129.110">
    <property type="entry name" value="Polyketide synthase dehydratase"/>
    <property type="match status" value="1"/>
</dbReference>
<dbReference type="Gene3D" id="3.30.559.10">
    <property type="entry name" value="Chloramphenicol acetyltransferase-like domain"/>
    <property type="match status" value="1"/>
</dbReference>
<dbReference type="Pfam" id="PF08659">
    <property type="entry name" value="KR"/>
    <property type="match status" value="1"/>
</dbReference>
<dbReference type="NCBIfam" id="TIGR01733">
    <property type="entry name" value="AA-adenyl-dom"/>
    <property type="match status" value="1"/>
</dbReference>
<dbReference type="InterPro" id="IPR011032">
    <property type="entry name" value="GroES-like_sf"/>
</dbReference>
<dbReference type="SUPFAM" id="SSF55048">
    <property type="entry name" value="Probable ACP-binding domain of malonyl-CoA ACP transacylase"/>
    <property type="match status" value="1"/>
</dbReference>
<dbReference type="InterPro" id="IPR013120">
    <property type="entry name" value="FAR_NAD-bd"/>
</dbReference>
<feature type="domain" description="Carrier" evidence="10">
    <location>
        <begin position="2221"/>
        <end position="2295"/>
    </location>
</feature>
<dbReference type="InterPro" id="IPR001242">
    <property type="entry name" value="Condensation_dom"/>
</dbReference>
<evidence type="ECO:0000256" key="1">
    <source>
        <dbReference type="ARBA" id="ARBA00022450"/>
    </source>
</evidence>
<organism evidence="13 14">
    <name type="scientific">Petromyces alliaceus</name>
    <name type="common">Aspergillus alliaceus</name>
    <dbReference type="NCBI Taxonomy" id="209559"/>
    <lineage>
        <taxon>Eukaryota</taxon>
        <taxon>Fungi</taxon>
        <taxon>Dikarya</taxon>
        <taxon>Ascomycota</taxon>
        <taxon>Pezizomycotina</taxon>
        <taxon>Eurotiomycetes</taxon>
        <taxon>Eurotiomycetidae</taxon>
        <taxon>Eurotiales</taxon>
        <taxon>Aspergillaceae</taxon>
        <taxon>Aspergillus</taxon>
        <taxon>Aspergillus subgen. Circumdati</taxon>
    </lineage>
</organism>
<dbReference type="InterPro" id="IPR036291">
    <property type="entry name" value="NAD(P)-bd_dom_sf"/>
</dbReference>
<dbReference type="InterPro" id="IPR049900">
    <property type="entry name" value="PKS_mFAS_DH"/>
</dbReference>
<dbReference type="SMART" id="SM00827">
    <property type="entry name" value="PKS_AT"/>
    <property type="match status" value="1"/>
</dbReference>
<feature type="active site" description="Proton donor; for dehydratase activity" evidence="8">
    <location>
        <position position="1129"/>
    </location>
</feature>
<keyword evidence="6" id="KW-0511">Multifunctional enzyme</keyword>
<dbReference type="InterPro" id="IPR016039">
    <property type="entry name" value="Thiolase-like"/>
</dbReference>
<dbReference type="Pfam" id="PF07993">
    <property type="entry name" value="NAD_binding_4"/>
    <property type="match status" value="1"/>
</dbReference>
<dbReference type="InterPro" id="IPR036736">
    <property type="entry name" value="ACP-like_sf"/>
</dbReference>
<dbReference type="Gene3D" id="3.40.366.10">
    <property type="entry name" value="Malonyl-Coenzyme A Acyl Carrier Protein, domain 2"/>
    <property type="match status" value="1"/>
</dbReference>
<dbReference type="Gene3D" id="3.40.47.10">
    <property type="match status" value="1"/>
</dbReference>
<dbReference type="SMART" id="SM00823">
    <property type="entry name" value="PKS_PP"/>
    <property type="match status" value="2"/>
</dbReference>
<dbReference type="InterPro" id="IPR057326">
    <property type="entry name" value="KR_dom"/>
</dbReference>
<dbReference type="InterPro" id="IPR049552">
    <property type="entry name" value="PKS_DH_N"/>
</dbReference>
<dbReference type="Proteomes" id="UP000541154">
    <property type="component" value="Unassembled WGS sequence"/>
</dbReference>
<evidence type="ECO:0000256" key="5">
    <source>
        <dbReference type="ARBA" id="ARBA00022737"/>
    </source>
</evidence>
<comment type="similarity">
    <text evidence="7">In the C-terminal section; belongs to the NRP synthetase family.</text>
</comment>
<keyword evidence="5" id="KW-0677">Repeat</keyword>
<dbReference type="Pfam" id="PF00109">
    <property type="entry name" value="ketoacyl-synt"/>
    <property type="match status" value="1"/>
</dbReference>
<dbReference type="Pfam" id="PF00698">
    <property type="entry name" value="Acyl_transf_1"/>
    <property type="match status" value="1"/>
</dbReference>
<dbReference type="SMART" id="SM00822">
    <property type="entry name" value="PKS_KR"/>
    <property type="match status" value="1"/>
</dbReference>
<dbReference type="Gene3D" id="1.10.1200.10">
    <property type="entry name" value="ACP-like"/>
    <property type="match status" value="2"/>
</dbReference>
<evidence type="ECO:0000256" key="2">
    <source>
        <dbReference type="ARBA" id="ARBA00022553"/>
    </source>
</evidence>
<evidence type="ECO:0000256" key="6">
    <source>
        <dbReference type="ARBA" id="ARBA00023268"/>
    </source>
</evidence>
<dbReference type="GO" id="GO:0016874">
    <property type="term" value="F:ligase activity"/>
    <property type="evidence" value="ECO:0007669"/>
    <property type="project" value="UniProtKB-KW"/>
</dbReference>
<evidence type="ECO:0000259" key="11">
    <source>
        <dbReference type="PROSITE" id="PS52004"/>
    </source>
</evidence>
<dbReference type="SMART" id="SM00826">
    <property type="entry name" value="PKS_DH"/>
    <property type="match status" value="1"/>
</dbReference>
<dbReference type="InterPro" id="IPR009081">
    <property type="entry name" value="PP-bd_ACP"/>
</dbReference>
<dbReference type="CDD" id="cd05195">
    <property type="entry name" value="enoyl_red"/>
    <property type="match status" value="1"/>
</dbReference>
<dbReference type="SUPFAM" id="SSF52151">
    <property type="entry name" value="FabD/lysophospholipase-like"/>
    <property type="match status" value="1"/>
</dbReference>
<dbReference type="InterPro" id="IPR000873">
    <property type="entry name" value="AMP-dep_synth/lig_dom"/>
</dbReference>
<dbReference type="InterPro" id="IPR042104">
    <property type="entry name" value="PKS_dehydratase_sf"/>
</dbReference>
<dbReference type="SUPFAM" id="SSF52777">
    <property type="entry name" value="CoA-dependent acyltransferases"/>
    <property type="match status" value="2"/>
</dbReference>
<dbReference type="PROSITE" id="PS00012">
    <property type="entry name" value="PHOSPHOPANTETHEINE"/>
    <property type="match status" value="1"/>
</dbReference>
<feature type="domain" description="Ketosynthase family 3 (KS3)" evidence="11">
    <location>
        <begin position="14"/>
        <end position="438"/>
    </location>
</feature>
<dbReference type="Pfam" id="PF16197">
    <property type="entry name" value="KAsynt_C_assoc"/>
    <property type="match status" value="1"/>
</dbReference>
<dbReference type="InterPro" id="IPR020806">
    <property type="entry name" value="PKS_PP-bd"/>
</dbReference>
<sequence length="3897" mass="428445">MSSTLNNGAQNGQNGLVGIVGMACRVPGATNIHEFWQLMKERRDLRRKMPADRFNVDGFYHPNGPNKGTLNAPYGYFLDQNLGDFDAGFFGISPKEAEAMDPQQRLALEVVYEALEDAGIPFPDLAGSRTSVYCGSFTNDYGKLIDRDMASYPKYTVTGTGQTILSNRISYFYDFHGESMTVDTACSSSLICLHLGAQSLRNGESDTAIVVGSALHFDPNMFITMADFGMLSPDGRSRSFDANGKGYARGEGMCVVVLKRLQEAEQNNDRIHAVVRATGANHDGTKNGITLPNPVAQEALIRQVYKKANISTKDTAYFEAHGTGTKAGDPREARAVGAVFGNDGRSEPLHLGSVKSIIGHLEGAAGLAAVIKAALSVKHGKIAPNMHFVQPNPEIDFKKWNLSIPTEMLDWPANYVSRRASINSFGYGGSNCHVVVEAYTKSITASSSPTPSRRYLLPISAHSEKVGKKAAAALHDYLLAHPDVDLANLAYTLSHHRAMHEKRSFVSVMDASEAASLLAETEKPLAWTTAKPTKRLGFVFTGQGAQWAQMGASLLDASPAFRDAIAEYDRIIQSLPDRPDWSVAEELRKTKEESQINKPQFSQPICTAVQLGLLAQLSEWGIKPSATVGHSSGEVAAAYAAGLISFSSAVVISYYRGKYTSQDESKDSTIAGGMLAVGMTEAEAEKALRPYVGRICVAAINSPSSLTLSGDLDAVNELKEELTQKGVFARSLVVKQAYHSHHMLPFSAAYLQAMEGYAHSPPTPSNTTSMVSSVVGRTLRQSMVEPQYWVNNLTSAVRFSDALTETVLDELDQVKIDALVEIGPHPALKGPVRQTLASLDLDIPHVGTLARGADDFQSLLTTAGQLHSLGYAIDLAKVNDYASHPRQRVEDLPTYRWDHGRYWAQTRLATAYLQRGYRHPLLGALQPDSTDQTKRWRNYLRLKEIPWLAGHKVEGRVIFPAAGYLSLAAEAACRITDVDSVELLTFQDVHIKAALEIANGESATEVITELRDMPNGSGSEWQFIFSSFDTEGNSRQHCRGILSVASSTAELSDTERYSEAQKNREKPSRAIPDERFYRKLQSLGLDYTGPFKRLIGTVESQPGFATAGIEAASDVSSSVDCILDPGFLDATLHPIFAAVEAELGRPITQPFLPVYLNSLKIAGPMLHRPLPEDMRVFSCSNKTATRSLKASTHVHTESGQPLIALEGLELRALGADESANDQRSLFQQIRWRPSFDLLDPAKSPEVCSSITVLLDTFAHQHPDASVLIVASGLDSTKDLLMNGFCIQLGKRKRYKDITIVSETPSASEEISALVAQEKWPSILVSPTIQSEESYDLIVLVADQTVSSEMLRKNGTVIRESTVALDTRDLVRRFQHGTIECWKKTQPSGPTSALRSIACIIARSPSQRTKETMGLLQKRTGSSMKTTTFSELSPEAIQALPETIIVLETLDECLLGKIDNRQSDYFDGMKELLSAYGKKIYWVLEGAMMDSTNPESAMIYGMLRVARSENDVSLITCLDVAPGIQAAQIVEAMEPVLTSVELTEDEIAERNGVYHIPRLEMDDVLNGKLFNGFNRTPAKAPFKQDQLLQLKSEVIGPSRHFVFNSLPEVPLHDEEVEIEIKAARVTKNDSILAQQETANARFGGDCAGVIVKRGQDVAEFNLGDRVVALRPLQGSMGNRVRVPAALCRRLQDSENFDLATLWPTAVTMAYYALMHIARLMAGETVLIFSAESETGQSLIQVARRLGAKVYAVTNSAVGKAHLQELWPAMPTFTLDEITHDGKGTVPSADVILSNHGTQWGSQFLKLLSPIGRLVDYSDIEPSQAVGAIGQEPYNPSTHGASIASVNFNTLLEHRRVLVSECFSLAHDLVQKAAIQPRIDSRIFRFAQIQEAFDYLQKNTQDREAVILTSEESEQVPISPPRFGASASIFSPEKVYLLVGGLSGLGLELAEWMTLRGARKLAFMSRSGAGRPGSSANAMLDRLTAKGVSSSVYRCDIADYTGVKQCIDSISAELGGIFHAAAVIEDSPLQQMSVSQWRRTITPKVQGADNLDRATADMKLDFFICFSSASAIVGTKAQASYVAGNAYMDALMRSRRQRGLSGTTINIGMVVGIGLVAADAKLEATMKLTGFDPVNEYEFFSLIEEAVRTGDSLATSNERNVDMYRIVTGTRVTGPQCFWYKKPLFKQLAAVFDEEERPTASSSEKQDLVPLLRAAKDIKARSELVMNTFKETLSRITGVTLENIVPDKSLVSYGLDSLVAMEIRNWFAKTLQVNVAVFEILGSGTIAALIARVVKDIPDSLLRSESTSDANAVAKKDTNSSSPKSVIDKIPRPQHIPMSSYQTRFWFMHQMAEDKSALNISVTMYMKGRLDIEALTAAFSTIRKQNEVLHTAFVHGDDFPEQVVVDKDAYEVFSEDLSSADSPEQAALARINQLRARELDIESGETVQITLLKLAADKYALVLIVHHIVTDRGSSKSFLDQLVALYNDAVGGKLQESSKAKTQYIDFTLWHERHLSSPEMRPHVDYWIDTFKDSQQTSALLPFARPRPERQTFKTASLSALLDASLLARMKRVAARFNSTVPQFILSAFRLIHYRYTQQEDLTIHLVHGDRPHPMVYDTLGNYVNLLPIRHQLDSPDITFDAVVSQMQQRVMEAMEHGGIPFDVIVREAAVKRSSSHFPLGQLTFNYQSHGPMKNYGTQHFDIERYETVDIPTASEMSLEAVEDADQGLRFCLEYSQALYDAEDMHRFLDNFITCLTATIKDYRQPITEIPICGPAERALLEKSWFQSASDIDTQMDIVDIICKKSADSPSSVALTDSDGQSMTYSELLEASKKVAVCLQTHGAQPGDVIGLLATPSVHMLVGMMGILFNRCAYVAMDPDFPLERLQYMATDSNCFAILVDLEAGKQAQPIGPTLLNIRQAVNSPIGKAFELAPFQNNMPFYITYTSGSTGKPKGVVMRHSNAQPMLQDIQNEFHFDSQDRFLLATSICFDLSVLQIFTPLLVGATVCISTATTRRDPLLLSQFMKDSGVTFTYFTPSQFAVLLEGAEDDLRDCQTWRTAFFCGEVLPPRLARQLYSLGTPAVVYNTYGPCEAMVQITLQQVDSSVSEGESISIGRPLAHSWCYVVDAGLNPVPFGVDGELCVGGPQVGDGYIARPKESRKAFHLDPFHHATPDQQATHIFRTGDLARMNRGGTIDYVGRLAGTTLVKLRGYRLDLQDIEQNILAEAGTSEPKDVAAVCVLAMSPGTDTHEHSLADQRQLIAFLVLRDSWHANPDAVVSKLHHGLSKRLSNYMVPSAYHILSQLPQTIGGKTDRQRLLKTPLNLIYPKRHITMNTKTEPDNELNAMSIYEGVHALFRSTLKLQPKESVEEHTSFFELGGHSVLLLGVQSAISRKFKAKVPLRDILDQPTPIGITELVCSTLRIPMDFHSQNASSTGTLTPLTPSDASEGSFVITDGNTTPGGYTPVVEKIDIAEKLKQGLSSQKQALSDQKHTYPIDWEEETLLPVEDRYHIPAGGEYPAQDKGADIFITGADTFVGIHFLAQVLSHSNATAHIIGTSSRISHASVINQFRKYDLLQFVSTGAVWSRVRCYHGDMTRPHFGLTDSEFQRLGARVQTIYNLGAYVSLIQTYSSLKSVNTRAILDIIELAACGPHVSEIHHLSTFSVPHLQTWTKSLHLENNFSTAEEPPLDYRPSTSDDNGYIKARWAAEMLLTNASDRGFPVQIYRSSMPTASTLTQISQGDSGVIERIVTLMLSTGYVPKPQSGELDMAVDLVPVDILASWLHALSIGAPSEGRLGVWHLTNPHPLPFKELANVIPSMVGGPGHSELLGTDMWIDKVGKCCGDSERDRLIWDATTGLLKEGHVMFQLDAERTHATLKTINGLPHCPPVDAEYLGRLMK</sequence>
<dbReference type="InterPro" id="IPR020843">
    <property type="entry name" value="ER"/>
</dbReference>
<dbReference type="SUPFAM" id="SSF51735">
    <property type="entry name" value="NAD(P)-binding Rossmann-fold domains"/>
    <property type="match status" value="3"/>
</dbReference>
<dbReference type="PROSITE" id="PS52004">
    <property type="entry name" value="KS3_2"/>
    <property type="match status" value="1"/>
</dbReference>
<evidence type="ECO:0000313" key="14">
    <source>
        <dbReference type="Proteomes" id="UP000541154"/>
    </source>
</evidence>
<dbReference type="Gene3D" id="3.90.180.10">
    <property type="entry name" value="Medium-chain alcohol dehydrogenases, catalytic domain"/>
    <property type="match status" value="1"/>
</dbReference>
<comment type="caution">
    <text evidence="13">The sequence shown here is derived from an EMBL/GenBank/DDBJ whole genome shotgun (WGS) entry which is preliminary data.</text>
</comment>
<dbReference type="SMART" id="SM00825">
    <property type="entry name" value="PKS_KS"/>
    <property type="match status" value="1"/>
</dbReference>
<dbReference type="SMART" id="SM00829">
    <property type="entry name" value="PKS_ER"/>
    <property type="match status" value="1"/>
</dbReference>
<dbReference type="Gene3D" id="3.30.300.30">
    <property type="match status" value="1"/>
</dbReference>
<evidence type="ECO:0000313" key="13">
    <source>
        <dbReference type="EMBL" id="KAF5861947.1"/>
    </source>
</evidence>
<dbReference type="Gene3D" id="3.40.50.720">
    <property type="entry name" value="NAD(P)-binding Rossmann-like Domain"/>
    <property type="match status" value="4"/>
</dbReference>
<dbReference type="EMBL" id="SPNV01000085">
    <property type="protein sequence ID" value="KAF5861947.1"/>
    <property type="molecule type" value="Genomic_DNA"/>
</dbReference>
<dbReference type="InterPro" id="IPR018201">
    <property type="entry name" value="Ketoacyl_synth_AS"/>
</dbReference>
<dbReference type="PROSITE" id="PS00455">
    <property type="entry name" value="AMP_BINDING"/>
    <property type="match status" value="1"/>
</dbReference>
<dbReference type="Gene3D" id="3.30.559.30">
    <property type="entry name" value="Nonribosomal peptide synthetase, condensation domain"/>
    <property type="match status" value="1"/>
</dbReference>
<dbReference type="InterPro" id="IPR013968">
    <property type="entry name" value="PKS_KR"/>
</dbReference>
<dbReference type="Pfam" id="PF00668">
    <property type="entry name" value="Condensation"/>
    <property type="match status" value="1"/>
</dbReference>
<name>A0A8H6E744_PETAA</name>
<dbReference type="GO" id="GO:0031177">
    <property type="term" value="F:phosphopantetheine binding"/>
    <property type="evidence" value="ECO:0007669"/>
    <property type="project" value="InterPro"/>
</dbReference>
<dbReference type="InterPro" id="IPR016036">
    <property type="entry name" value="Malonyl_transacylase_ACP-bd"/>
</dbReference>
<reference evidence="13 14" key="1">
    <citation type="submission" date="2019-04" db="EMBL/GenBank/DDBJ databases">
        <title>Aspergillus burnettii sp. nov., novel species from soil in southeast Queensland.</title>
        <authorList>
            <person name="Gilchrist C.L.M."/>
            <person name="Pitt J.I."/>
            <person name="Lange L."/>
            <person name="Lacey H.J."/>
            <person name="Vuong D."/>
            <person name="Midgley D.J."/>
            <person name="Greenfield P."/>
            <person name="Bradbury M."/>
            <person name="Lacey E."/>
            <person name="Busk P.K."/>
            <person name="Pilgaard B."/>
            <person name="Chooi Y.H."/>
            <person name="Piggott A.M."/>
        </authorList>
    </citation>
    <scope>NUCLEOTIDE SEQUENCE [LARGE SCALE GENOMIC DNA]</scope>
    <source>
        <strain evidence="13 14">FRR 5400</strain>
    </source>
</reference>
<dbReference type="FunFam" id="3.40.47.10:FF:000019">
    <property type="entry name" value="Polyketide synthase type I"/>
    <property type="match status" value="1"/>
</dbReference>
<dbReference type="Pfam" id="PF00501">
    <property type="entry name" value="AMP-binding"/>
    <property type="match status" value="1"/>
</dbReference>
<dbReference type="SUPFAM" id="SSF50129">
    <property type="entry name" value="GroES-like"/>
    <property type="match status" value="1"/>
</dbReference>
<dbReference type="PANTHER" id="PTHR43775:SF20">
    <property type="entry name" value="HYBRID PKS-NRPS SYNTHETASE APDA"/>
    <property type="match status" value="1"/>
</dbReference>
<dbReference type="InterPro" id="IPR001227">
    <property type="entry name" value="Ac_transferase_dom_sf"/>
</dbReference>
<dbReference type="InterPro" id="IPR032821">
    <property type="entry name" value="PKS_assoc"/>
</dbReference>
<dbReference type="Pfam" id="PF14765">
    <property type="entry name" value="PS-DH"/>
    <property type="match status" value="1"/>
</dbReference>
<dbReference type="GO" id="GO:0004315">
    <property type="term" value="F:3-oxoacyl-[acyl-carrier-protein] synthase activity"/>
    <property type="evidence" value="ECO:0007669"/>
    <property type="project" value="InterPro"/>
</dbReference>
<dbReference type="InterPro" id="IPR049551">
    <property type="entry name" value="PKS_DH_C"/>
</dbReference>
<dbReference type="InterPro" id="IPR014043">
    <property type="entry name" value="Acyl_transferase_dom"/>
</dbReference>
<dbReference type="InterPro" id="IPR016035">
    <property type="entry name" value="Acyl_Trfase/lysoPLipase"/>
</dbReference>
<dbReference type="InterPro" id="IPR020845">
    <property type="entry name" value="AMP-binding_CS"/>
</dbReference>
<proteinExistence type="inferred from homology"/>
<dbReference type="CDD" id="cd00833">
    <property type="entry name" value="PKS"/>
    <property type="match status" value="1"/>
</dbReference>
<accession>A0A8H6E744</accession>
<feature type="region of interest" description="Disordered" evidence="9">
    <location>
        <begin position="2306"/>
        <end position="2329"/>
    </location>
</feature>
<dbReference type="InterPro" id="IPR050091">
    <property type="entry name" value="PKS_NRPS_Biosynth_Enz"/>
</dbReference>
<dbReference type="GO" id="GO:0016491">
    <property type="term" value="F:oxidoreductase activity"/>
    <property type="evidence" value="ECO:0007669"/>
    <property type="project" value="InterPro"/>
</dbReference>
<dbReference type="SUPFAM" id="SSF53901">
    <property type="entry name" value="Thiolase-like"/>
    <property type="match status" value="1"/>
</dbReference>
<dbReference type="GO" id="GO:0006633">
    <property type="term" value="P:fatty acid biosynthetic process"/>
    <property type="evidence" value="ECO:0007669"/>
    <property type="project" value="InterPro"/>
</dbReference>
<evidence type="ECO:0000256" key="9">
    <source>
        <dbReference type="SAM" id="MobiDB-lite"/>
    </source>
</evidence>
<dbReference type="CDD" id="cd05930">
    <property type="entry name" value="A_NRPS"/>
    <property type="match status" value="1"/>
</dbReference>
<dbReference type="InterPro" id="IPR006162">
    <property type="entry name" value="Ppantetheine_attach_site"/>
</dbReference>
<dbReference type="Gene3D" id="3.30.70.3290">
    <property type="match status" value="1"/>
</dbReference>
<feature type="domain" description="PKS/mFAS DH" evidence="12">
    <location>
        <begin position="919"/>
        <end position="1219"/>
    </location>
</feature>
<dbReference type="InterPro" id="IPR020841">
    <property type="entry name" value="PKS_Beta-ketoAc_synthase_dom"/>
</dbReference>
<gene>
    <name evidence="13" type="ORF">ETB97_012270</name>
</gene>
<keyword evidence="4" id="KW-0808">Transferase</keyword>
<dbReference type="Gene3D" id="3.40.50.12780">
    <property type="entry name" value="N-terminal domain of ligase-like"/>
    <property type="match status" value="1"/>
</dbReference>
<dbReference type="InterPro" id="IPR014031">
    <property type="entry name" value="Ketoacyl_synth_C"/>
</dbReference>
<feature type="domain" description="Carrier" evidence="10">
    <location>
        <begin position="3344"/>
        <end position="3419"/>
    </location>
</feature>
<dbReference type="InterPro" id="IPR042099">
    <property type="entry name" value="ANL_N_sf"/>
</dbReference>
<dbReference type="Pfam" id="PF08240">
    <property type="entry name" value="ADH_N"/>
    <property type="match status" value="1"/>
</dbReference>
<feature type="active site" description="Proton acceptor; for dehydratase activity" evidence="8">
    <location>
        <position position="951"/>
    </location>
</feature>
<dbReference type="InterPro" id="IPR014030">
    <property type="entry name" value="Ketoacyl_synth_N"/>
</dbReference>
<evidence type="ECO:0000259" key="12">
    <source>
        <dbReference type="PROSITE" id="PS52019"/>
    </source>
</evidence>
<evidence type="ECO:0000256" key="4">
    <source>
        <dbReference type="ARBA" id="ARBA00022679"/>
    </source>
</evidence>
<dbReference type="InterPro" id="IPR013154">
    <property type="entry name" value="ADH-like_N"/>
</dbReference>
<dbReference type="SUPFAM" id="SSF56801">
    <property type="entry name" value="Acetyl-CoA synthetase-like"/>
    <property type="match status" value="1"/>
</dbReference>